<gene>
    <name evidence="1" type="ORF">BST29_08910</name>
</gene>
<reference evidence="1 2" key="1">
    <citation type="submission" date="2017-02" db="EMBL/GenBank/DDBJ databases">
        <title>The new phylogeny of genus Mycobacterium.</title>
        <authorList>
            <person name="Tortoli E."/>
            <person name="Trovato A."/>
            <person name="Cirillo D.M."/>
        </authorList>
    </citation>
    <scope>NUCLEOTIDE SEQUENCE [LARGE SCALE GENOMIC DNA]</scope>
    <source>
        <strain evidence="1 2">IP1130001</strain>
    </source>
</reference>
<dbReference type="Proteomes" id="UP000243140">
    <property type="component" value="Unassembled WGS sequence"/>
</dbReference>
<evidence type="ECO:0000313" key="1">
    <source>
        <dbReference type="EMBL" id="ORA83650.1"/>
    </source>
</evidence>
<comment type="caution">
    <text evidence="1">The sequence shown here is derived from an EMBL/GenBank/DDBJ whole genome shotgun (WGS) entry which is preliminary data.</text>
</comment>
<organism evidence="1 2">
    <name type="scientific">Mycobacterium malmoense</name>
    <dbReference type="NCBI Taxonomy" id="1780"/>
    <lineage>
        <taxon>Bacteria</taxon>
        <taxon>Bacillati</taxon>
        <taxon>Actinomycetota</taxon>
        <taxon>Actinomycetes</taxon>
        <taxon>Mycobacteriales</taxon>
        <taxon>Mycobacteriaceae</taxon>
        <taxon>Mycobacterium</taxon>
    </lineage>
</organism>
<dbReference type="RefSeq" id="WP_071512486.1">
    <property type="nucleotide sequence ID" value="NZ_CP060015.1"/>
</dbReference>
<dbReference type="EMBL" id="MVHV01000007">
    <property type="protein sequence ID" value="ORA83650.1"/>
    <property type="molecule type" value="Genomic_DNA"/>
</dbReference>
<evidence type="ECO:0008006" key="3">
    <source>
        <dbReference type="Google" id="ProtNLM"/>
    </source>
</evidence>
<accession>A0ABX3SV99</accession>
<evidence type="ECO:0000313" key="2">
    <source>
        <dbReference type="Proteomes" id="UP000243140"/>
    </source>
</evidence>
<dbReference type="Pfam" id="PF19570">
    <property type="entry name" value="DUF6088"/>
    <property type="match status" value="1"/>
</dbReference>
<dbReference type="InterPro" id="IPR045738">
    <property type="entry name" value="DUF6088"/>
</dbReference>
<name>A0ABX3SV99_MYCMA</name>
<keyword evidence="2" id="KW-1185">Reference proteome</keyword>
<proteinExistence type="predicted"/>
<protein>
    <recommendedName>
        <fullName evidence="3">Transcriptional regulator, AbiEi antitoxin, Type IV TA system</fullName>
    </recommendedName>
</protein>
<sequence>MSNVRNQSEAAEATVAERVRTHISRMSPGEPFSVRELLSQGPRASVDQALSRMARGGEIERVARGFYARPLVNEKLGRTVPVEPEKVVAAIARTAGARVNVHGAEAARRFGLTTQVPMRQVYTTSGRSRRVQLRTGDVTLVHRAQSQMGLAGTPAGEALSALLYLGKNEVTPEIIDQVRSSLGEKEFARLRAAAATTAMPAWLSDGLYEAAGTQPALTA</sequence>